<dbReference type="SUPFAM" id="SSF159234">
    <property type="entry name" value="FomD-like"/>
    <property type="match status" value="1"/>
</dbReference>
<feature type="region of interest" description="Disordered" evidence="2">
    <location>
        <begin position="1"/>
        <end position="20"/>
    </location>
</feature>
<proteinExistence type="predicted"/>
<evidence type="ECO:0000313" key="4">
    <source>
        <dbReference type="EMBL" id="QDE35307.1"/>
    </source>
</evidence>
<dbReference type="Gene3D" id="2.40.380.10">
    <property type="entry name" value="FomD-like"/>
    <property type="match status" value="1"/>
</dbReference>
<accession>A0A4Y5YRH0</accession>
<evidence type="ECO:0000313" key="5">
    <source>
        <dbReference type="Proteomes" id="UP000316125"/>
    </source>
</evidence>
<reference evidence="4 5" key="1">
    <citation type="submission" date="2019-06" db="EMBL/GenBank/DDBJ databases">
        <title>Complete genome of Microbacterium foliorum M2.</title>
        <authorList>
            <person name="Cao G."/>
        </authorList>
    </citation>
    <scope>NUCLEOTIDE SEQUENCE [LARGE SCALE GENOMIC DNA]</scope>
    <source>
        <strain evidence="4 5">M2</strain>
    </source>
</reference>
<dbReference type="Proteomes" id="UP000316125">
    <property type="component" value="Chromosome"/>
</dbReference>
<dbReference type="InterPro" id="IPR035930">
    <property type="entry name" value="FomD-like_sf"/>
</dbReference>
<evidence type="ECO:0000256" key="2">
    <source>
        <dbReference type="SAM" id="MobiDB-lite"/>
    </source>
</evidence>
<evidence type="ECO:0000259" key="3">
    <source>
        <dbReference type="Pfam" id="PF04167"/>
    </source>
</evidence>
<protein>
    <submittedName>
        <fullName evidence="4">DUF402 domain-containing protein</fullName>
    </submittedName>
</protein>
<dbReference type="PANTHER" id="PTHR39159">
    <property type="match status" value="1"/>
</dbReference>
<feature type="compositionally biased region" description="Polar residues" evidence="2">
    <location>
        <begin position="1"/>
        <end position="14"/>
    </location>
</feature>
<evidence type="ECO:0000256" key="1">
    <source>
        <dbReference type="ARBA" id="ARBA00022801"/>
    </source>
</evidence>
<gene>
    <name evidence="4" type="ORF">FIV50_11240</name>
</gene>
<keyword evidence="1" id="KW-0378">Hydrolase</keyword>
<dbReference type="EMBL" id="CP041040">
    <property type="protein sequence ID" value="QDE35307.1"/>
    <property type="molecule type" value="Genomic_DNA"/>
</dbReference>
<organism evidence="4 5">
    <name type="scientific">Microbacterium foliorum</name>
    <dbReference type="NCBI Taxonomy" id="104336"/>
    <lineage>
        <taxon>Bacteria</taxon>
        <taxon>Bacillati</taxon>
        <taxon>Actinomycetota</taxon>
        <taxon>Actinomycetes</taxon>
        <taxon>Micrococcales</taxon>
        <taxon>Microbacteriaceae</taxon>
        <taxon>Microbacterium</taxon>
    </lineage>
</organism>
<dbReference type="InterPro" id="IPR007295">
    <property type="entry name" value="DUF402"/>
</dbReference>
<dbReference type="AlphaFoldDB" id="A0A4Y5YRH0"/>
<dbReference type="Pfam" id="PF04167">
    <property type="entry name" value="DUF402"/>
    <property type="match status" value="1"/>
</dbReference>
<dbReference type="GO" id="GO:0016787">
    <property type="term" value="F:hydrolase activity"/>
    <property type="evidence" value="ECO:0007669"/>
    <property type="project" value="UniProtKB-KW"/>
</dbReference>
<name>A0A4Y5YRH0_9MICO</name>
<dbReference type="InterPro" id="IPR050212">
    <property type="entry name" value="Ntdp-like"/>
</dbReference>
<dbReference type="OrthoDB" id="3815685at2"/>
<sequence>MGCSPRSTWMWSTPPSRPEPVETRGYRVVMSILPHSTPAAVPEGVRPMGEAPFLAPGDQISWHYRKPGWQPGDASTITPVRVVRDDERGLVAWLAPGTLQEGQGTPAGERVRTVPLERRWLEPRSRIIEEWWGNGILRIAPAGAAWSVWLFWSEADGSDWQFAGWYVNLENAHLRTDRDTYSSDHILDVEIEPDGRVHLKDEDELIAAVEQGRLTSEQAAQIERHADAAIASFRDGDWPFAEEWRDWRPDPSWSVPELMGLSDLRTR</sequence>
<dbReference type="PANTHER" id="PTHR39159:SF1">
    <property type="entry name" value="UPF0374 PROTEIN YGAC"/>
    <property type="match status" value="1"/>
</dbReference>
<feature type="domain" description="DUF402" evidence="3">
    <location>
        <begin position="114"/>
        <end position="236"/>
    </location>
</feature>